<gene>
    <name evidence="1" type="ORF">GLOINDRAFT_85711</name>
</gene>
<reference evidence="1" key="1">
    <citation type="submission" date="2013-07" db="EMBL/GenBank/DDBJ databases">
        <title>The genome of an arbuscular mycorrhizal fungus provides insights into the evolution of the oldest plant symbiosis.</title>
        <authorList>
            <consortium name="DOE Joint Genome Institute"/>
            <person name="Tisserant E."/>
            <person name="Malbreil M."/>
            <person name="Kuo A."/>
            <person name="Kohler A."/>
            <person name="Symeonidi A."/>
            <person name="Balestrini R."/>
            <person name="Charron P."/>
            <person name="Duensing N."/>
            <person name="Frei-dit-Frey N."/>
            <person name="Gianinazzi-Pearson V."/>
            <person name="Gilbert B."/>
            <person name="Handa Y."/>
            <person name="Hijri M."/>
            <person name="Kaul R."/>
            <person name="Kawaguchi M."/>
            <person name="Krajinski F."/>
            <person name="Lammers P."/>
            <person name="Lapierre D."/>
            <person name="Masclaux F.G."/>
            <person name="Murat C."/>
            <person name="Morin E."/>
            <person name="Ndikumana S."/>
            <person name="Pagni M."/>
            <person name="Petitpierre D."/>
            <person name="Requena N."/>
            <person name="Rosikiewicz P."/>
            <person name="Riley R."/>
            <person name="Saito K."/>
            <person name="San Clemente H."/>
            <person name="Shapiro H."/>
            <person name="van Tuinen D."/>
            <person name="Becard G."/>
            <person name="Bonfante P."/>
            <person name="Paszkowski U."/>
            <person name="Shachar-Hill Y."/>
            <person name="Young J.P."/>
            <person name="Sanders I.R."/>
            <person name="Henrissat B."/>
            <person name="Rensing S.A."/>
            <person name="Grigoriev I.V."/>
            <person name="Corradi N."/>
            <person name="Roux C."/>
            <person name="Martin F."/>
        </authorList>
    </citation>
    <scope>NUCLEOTIDE SEQUENCE</scope>
    <source>
        <strain evidence="1">DAOM 197198</strain>
    </source>
</reference>
<accession>U9T8K4</accession>
<dbReference type="HOGENOM" id="CLU_1960749_0_0_1"/>
<evidence type="ECO:0000313" key="1">
    <source>
        <dbReference type="EMBL" id="ESA03742.1"/>
    </source>
</evidence>
<sequence length="128" mass="14897">MDASNDYISDKFKQNSITCYGRPKLTRLFTNIVGLLDAITEINANQCSTIISKGSRTKNVLQKLTRIFILLDNISRSFQSVYSKQFDLHNYVHKIDFFGNRLAFIVCMLEKQAQLLQRLEYFQIDLSF</sequence>
<protein>
    <submittedName>
        <fullName evidence="1">Uncharacterized protein</fullName>
    </submittedName>
</protein>
<organism evidence="1">
    <name type="scientific">Rhizophagus irregularis (strain DAOM 181602 / DAOM 197198 / MUCL 43194)</name>
    <name type="common">Arbuscular mycorrhizal fungus</name>
    <name type="synonym">Glomus intraradices</name>
    <dbReference type="NCBI Taxonomy" id="747089"/>
    <lineage>
        <taxon>Eukaryota</taxon>
        <taxon>Fungi</taxon>
        <taxon>Fungi incertae sedis</taxon>
        <taxon>Mucoromycota</taxon>
        <taxon>Glomeromycotina</taxon>
        <taxon>Glomeromycetes</taxon>
        <taxon>Glomerales</taxon>
        <taxon>Glomeraceae</taxon>
        <taxon>Rhizophagus</taxon>
    </lineage>
</organism>
<proteinExistence type="predicted"/>
<dbReference type="EMBL" id="KI294839">
    <property type="protein sequence ID" value="ESA03742.1"/>
    <property type="molecule type" value="Genomic_DNA"/>
</dbReference>
<dbReference type="AlphaFoldDB" id="U9T8K4"/>
<name>U9T8K4_RHIID</name>